<evidence type="ECO:0000256" key="1">
    <source>
        <dbReference type="ARBA" id="ARBA00022441"/>
    </source>
</evidence>
<dbReference type="SUPFAM" id="SSF54695">
    <property type="entry name" value="POZ domain"/>
    <property type="match status" value="1"/>
</dbReference>
<dbReference type="PANTHER" id="PTHR45632:SF3">
    <property type="entry name" value="KELCH-LIKE PROTEIN 32"/>
    <property type="match status" value="1"/>
</dbReference>
<gene>
    <name evidence="5" type="ORF">SEMRO_2113_G315040.1</name>
</gene>
<accession>A0A9N8HW21</accession>
<keyword evidence="2" id="KW-0677">Repeat</keyword>
<dbReference type="Pfam" id="PF00651">
    <property type="entry name" value="BTB"/>
    <property type="match status" value="1"/>
</dbReference>
<dbReference type="Gene3D" id="1.25.40.420">
    <property type="match status" value="1"/>
</dbReference>
<keyword evidence="6" id="KW-1185">Reference proteome</keyword>
<name>A0A9N8HW21_9STRA</name>
<dbReference type="InterPro" id="IPR000210">
    <property type="entry name" value="BTB/POZ_dom"/>
</dbReference>
<feature type="region of interest" description="Disordered" evidence="3">
    <location>
        <begin position="1"/>
        <end position="24"/>
    </location>
</feature>
<evidence type="ECO:0000313" key="6">
    <source>
        <dbReference type="Proteomes" id="UP001153069"/>
    </source>
</evidence>
<dbReference type="Proteomes" id="UP001153069">
    <property type="component" value="Unassembled WGS sequence"/>
</dbReference>
<keyword evidence="1" id="KW-0880">Kelch repeat</keyword>
<evidence type="ECO:0000313" key="5">
    <source>
        <dbReference type="EMBL" id="CAB9527951.1"/>
    </source>
</evidence>
<dbReference type="PROSITE" id="PS50097">
    <property type="entry name" value="BTB"/>
    <property type="match status" value="1"/>
</dbReference>
<dbReference type="AlphaFoldDB" id="A0A9N8HW21"/>
<dbReference type="EMBL" id="CAICTM010002111">
    <property type="protein sequence ID" value="CAB9527951.1"/>
    <property type="molecule type" value="Genomic_DNA"/>
</dbReference>
<reference evidence="5" key="1">
    <citation type="submission" date="2020-06" db="EMBL/GenBank/DDBJ databases">
        <authorList>
            <consortium name="Plant Systems Biology data submission"/>
        </authorList>
    </citation>
    <scope>NUCLEOTIDE SEQUENCE</scope>
    <source>
        <strain evidence="5">D6</strain>
    </source>
</reference>
<dbReference type="SMART" id="SM00225">
    <property type="entry name" value="BTB"/>
    <property type="match status" value="1"/>
</dbReference>
<organism evidence="5 6">
    <name type="scientific">Seminavis robusta</name>
    <dbReference type="NCBI Taxonomy" id="568900"/>
    <lineage>
        <taxon>Eukaryota</taxon>
        <taxon>Sar</taxon>
        <taxon>Stramenopiles</taxon>
        <taxon>Ochrophyta</taxon>
        <taxon>Bacillariophyta</taxon>
        <taxon>Bacillariophyceae</taxon>
        <taxon>Bacillariophycidae</taxon>
        <taxon>Naviculales</taxon>
        <taxon>Naviculaceae</taxon>
        <taxon>Seminavis</taxon>
    </lineage>
</organism>
<protein>
    <recommendedName>
        <fullName evidence="4">BTB domain-containing protein</fullName>
    </recommendedName>
</protein>
<dbReference type="PANTHER" id="PTHR45632">
    <property type="entry name" value="LD33804P"/>
    <property type="match status" value="1"/>
</dbReference>
<dbReference type="CDD" id="cd18186">
    <property type="entry name" value="BTB_POZ_ZBTB_KLHL-like"/>
    <property type="match status" value="1"/>
</dbReference>
<sequence>MMANMKKATAINKKQQPTSSSKDRDEMLARFLTCESLNDIILQGTDGVQVPANRFLLAARSNVFMGMLLGKFQESSLPVVELGFSGSVIKAVVEFVLTDTAQVLVCKNRDALVVDINEQIEALVSLAEAAPYFDLAGLTELVFESFEMTLNEHPCSAFAALQACRMAGIAVPEEFVKTAKSWVQMAQPTSVTANHVACLSTSVMEEILMDPEMEMTEYELFQMLSLWAAGDPGRRKAEAADLCNHISLERISLENLATTVATSGLATSDQLGEAYKNHAFALQKLLPPTTTTFEAPRKISWFSERPKKCQHKKSEIQQFCH</sequence>
<feature type="domain" description="BTB" evidence="4">
    <location>
        <begin position="38"/>
        <end position="105"/>
    </location>
</feature>
<evidence type="ECO:0000256" key="2">
    <source>
        <dbReference type="ARBA" id="ARBA00022737"/>
    </source>
</evidence>
<dbReference type="InterPro" id="IPR011333">
    <property type="entry name" value="SKP1/BTB/POZ_sf"/>
</dbReference>
<dbReference type="Gene3D" id="3.30.710.10">
    <property type="entry name" value="Potassium Channel Kv1.1, Chain A"/>
    <property type="match status" value="1"/>
</dbReference>
<evidence type="ECO:0000256" key="3">
    <source>
        <dbReference type="SAM" id="MobiDB-lite"/>
    </source>
</evidence>
<evidence type="ECO:0000259" key="4">
    <source>
        <dbReference type="PROSITE" id="PS50097"/>
    </source>
</evidence>
<proteinExistence type="predicted"/>
<comment type="caution">
    <text evidence="5">The sequence shown here is derived from an EMBL/GenBank/DDBJ whole genome shotgun (WGS) entry which is preliminary data.</text>
</comment>